<comment type="caution">
    <text evidence="2">The sequence shown here is derived from an EMBL/GenBank/DDBJ whole genome shotgun (WGS) entry which is preliminary data.</text>
</comment>
<dbReference type="RefSeq" id="WP_263369784.1">
    <property type="nucleotide sequence ID" value="NZ_JAGSYD010000001.1"/>
</dbReference>
<gene>
    <name evidence="2" type="ORF">ACFQBQ_10920</name>
</gene>
<dbReference type="Proteomes" id="UP001596391">
    <property type="component" value="Unassembled WGS sequence"/>
</dbReference>
<keyword evidence="1" id="KW-1133">Transmembrane helix</keyword>
<organism evidence="2 3">
    <name type="scientific">Granulicella cerasi</name>
    <dbReference type="NCBI Taxonomy" id="741063"/>
    <lineage>
        <taxon>Bacteria</taxon>
        <taxon>Pseudomonadati</taxon>
        <taxon>Acidobacteriota</taxon>
        <taxon>Terriglobia</taxon>
        <taxon>Terriglobales</taxon>
        <taxon>Acidobacteriaceae</taxon>
        <taxon>Granulicella</taxon>
    </lineage>
</organism>
<dbReference type="EMBL" id="JBHSWI010000001">
    <property type="protein sequence ID" value="MFC6646082.1"/>
    <property type="molecule type" value="Genomic_DNA"/>
</dbReference>
<keyword evidence="1" id="KW-0472">Membrane</keyword>
<evidence type="ECO:0000313" key="2">
    <source>
        <dbReference type="EMBL" id="MFC6646082.1"/>
    </source>
</evidence>
<evidence type="ECO:0000256" key="1">
    <source>
        <dbReference type="SAM" id="Phobius"/>
    </source>
</evidence>
<protein>
    <submittedName>
        <fullName evidence="2">Uncharacterized protein</fullName>
    </submittedName>
</protein>
<evidence type="ECO:0000313" key="3">
    <source>
        <dbReference type="Proteomes" id="UP001596391"/>
    </source>
</evidence>
<proteinExistence type="predicted"/>
<accession>A0ABW1Z9K3</accession>
<reference evidence="3" key="1">
    <citation type="journal article" date="2019" name="Int. J. Syst. Evol. Microbiol.">
        <title>The Global Catalogue of Microorganisms (GCM) 10K type strain sequencing project: providing services to taxonomists for standard genome sequencing and annotation.</title>
        <authorList>
            <consortium name="The Broad Institute Genomics Platform"/>
            <consortium name="The Broad Institute Genome Sequencing Center for Infectious Disease"/>
            <person name="Wu L."/>
            <person name="Ma J."/>
        </authorList>
    </citation>
    <scope>NUCLEOTIDE SEQUENCE [LARGE SCALE GENOMIC DNA]</scope>
    <source>
        <strain evidence="3">CGMCC 1.16026</strain>
    </source>
</reference>
<keyword evidence="3" id="KW-1185">Reference proteome</keyword>
<name>A0ABW1Z9K3_9BACT</name>
<sequence length="237" mass="26424">MKTQVSWKRVGIGFVVASIILWVVAGIAALVMNYRLQHMATETEGTNLFLTPLPDSGVLHSEHTIPIEAFGWKVTLLGKTVQEQKTGKQFREISMTDGSSVLLMPSDVTHNMLDDPDRKSLFQAEERTSQCVFLRHAMAESPASMHFLRLPSRNERSRLLLLAKWDLTSRAFAVHEIRSDLVCGFESELSKPARALTLHVFSNRFPSSTGLWVIYHPAGDTGQQNVNAIIASLTPPQ</sequence>
<keyword evidence="1" id="KW-0812">Transmembrane</keyword>
<feature type="transmembrane region" description="Helical" evidence="1">
    <location>
        <begin position="12"/>
        <end position="32"/>
    </location>
</feature>